<dbReference type="AlphaFoldDB" id="A0A1M2W6X0"/>
<protein>
    <recommendedName>
        <fullName evidence="3">N-acetyltransferase domain-containing protein</fullName>
    </recommendedName>
</protein>
<evidence type="ECO:0008006" key="3">
    <source>
        <dbReference type="Google" id="ProtNLM"/>
    </source>
</evidence>
<dbReference type="EMBL" id="MNAD01000147">
    <property type="protein sequence ID" value="OJT15597.1"/>
    <property type="molecule type" value="Genomic_DNA"/>
</dbReference>
<accession>A0A1M2W6X0</accession>
<dbReference type="Proteomes" id="UP000184267">
    <property type="component" value="Unassembled WGS sequence"/>
</dbReference>
<sequence length="74" mass="8216">MSYATDPSSPSPLPVRSEKLVARIGDKNEPSIRLFEKLGFSVTKRVAVFEEVELRYTGTNSTPWIAGTITKLTM</sequence>
<comment type="caution">
    <text evidence="1">The sequence shown here is derived from an EMBL/GenBank/DDBJ whole genome shotgun (WGS) entry which is preliminary data.</text>
</comment>
<gene>
    <name evidence="1" type="ORF">TRAPUB_5925</name>
</gene>
<dbReference type="Gene3D" id="3.40.630.30">
    <property type="match status" value="1"/>
</dbReference>
<name>A0A1M2W6X0_TRAPU</name>
<proteinExistence type="predicted"/>
<keyword evidence="2" id="KW-1185">Reference proteome</keyword>
<organism evidence="1 2">
    <name type="scientific">Trametes pubescens</name>
    <name type="common">White-rot fungus</name>
    <dbReference type="NCBI Taxonomy" id="154538"/>
    <lineage>
        <taxon>Eukaryota</taxon>
        <taxon>Fungi</taxon>
        <taxon>Dikarya</taxon>
        <taxon>Basidiomycota</taxon>
        <taxon>Agaricomycotina</taxon>
        <taxon>Agaricomycetes</taxon>
        <taxon>Polyporales</taxon>
        <taxon>Polyporaceae</taxon>
        <taxon>Trametes</taxon>
    </lineage>
</organism>
<evidence type="ECO:0000313" key="2">
    <source>
        <dbReference type="Proteomes" id="UP000184267"/>
    </source>
</evidence>
<reference evidence="1 2" key="1">
    <citation type="submission" date="2016-10" db="EMBL/GenBank/DDBJ databases">
        <title>Genome sequence of the basidiomycete white-rot fungus Trametes pubescens.</title>
        <authorList>
            <person name="Makela M.R."/>
            <person name="Granchi Z."/>
            <person name="Peng M."/>
            <person name="De Vries R.P."/>
            <person name="Grigoriev I."/>
            <person name="Riley R."/>
            <person name="Hilden K."/>
        </authorList>
    </citation>
    <scope>NUCLEOTIDE SEQUENCE [LARGE SCALE GENOMIC DNA]</scope>
    <source>
        <strain evidence="1 2">FBCC735</strain>
    </source>
</reference>
<dbReference type="OrthoDB" id="5043642at2759"/>
<evidence type="ECO:0000313" key="1">
    <source>
        <dbReference type="EMBL" id="OJT15597.1"/>
    </source>
</evidence>